<gene>
    <name evidence="2" type="primary">106075293</name>
</gene>
<dbReference type="AlphaFoldDB" id="A0A2C9LQU3"/>
<feature type="domain" description="Fibronectin type-III" evidence="1">
    <location>
        <begin position="1"/>
        <end position="92"/>
    </location>
</feature>
<dbReference type="SUPFAM" id="SSF49265">
    <property type="entry name" value="Fibronectin type III"/>
    <property type="match status" value="1"/>
</dbReference>
<dbReference type="VEuPathDB" id="VectorBase:BGLAX_030794"/>
<dbReference type="Gene3D" id="2.60.40.10">
    <property type="entry name" value="Immunoglobulins"/>
    <property type="match status" value="1"/>
</dbReference>
<dbReference type="PROSITE" id="PS50853">
    <property type="entry name" value="FN3"/>
    <property type="match status" value="1"/>
</dbReference>
<proteinExistence type="predicted"/>
<dbReference type="Proteomes" id="UP000076420">
    <property type="component" value="Unassembled WGS sequence"/>
</dbReference>
<protein>
    <recommendedName>
        <fullName evidence="1">Fibronectin type-III domain-containing protein</fullName>
    </recommendedName>
</protein>
<evidence type="ECO:0000313" key="3">
    <source>
        <dbReference type="Proteomes" id="UP000076420"/>
    </source>
</evidence>
<name>A0A2C9LQU3_BIOGL</name>
<accession>A0A2C9LQU3</accession>
<dbReference type="VEuPathDB" id="VectorBase:BGLB033839"/>
<dbReference type="CDD" id="cd00063">
    <property type="entry name" value="FN3"/>
    <property type="match status" value="1"/>
</dbReference>
<dbReference type="InterPro" id="IPR003961">
    <property type="entry name" value="FN3_dom"/>
</dbReference>
<dbReference type="STRING" id="6526.A0A2C9LQU3"/>
<sequence>MNIADNHINLVWRPPLDNRGDLDGYDIGFQEVHGLYLGDLQERQPQIDDPFATTAMLPGLLPNTKYRIHIWPRTSAGRGEGFYIERTTTAPG</sequence>
<dbReference type="KEGG" id="bgt:106075293"/>
<organism evidence="2 3">
    <name type="scientific">Biomphalaria glabrata</name>
    <name type="common">Bloodfluke planorb</name>
    <name type="synonym">Freshwater snail</name>
    <dbReference type="NCBI Taxonomy" id="6526"/>
    <lineage>
        <taxon>Eukaryota</taxon>
        <taxon>Metazoa</taxon>
        <taxon>Spiralia</taxon>
        <taxon>Lophotrochozoa</taxon>
        <taxon>Mollusca</taxon>
        <taxon>Gastropoda</taxon>
        <taxon>Heterobranchia</taxon>
        <taxon>Euthyneura</taxon>
        <taxon>Panpulmonata</taxon>
        <taxon>Hygrophila</taxon>
        <taxon>Lymnaeoidea</taxon>
        <taxon>Planorbidae</taxon>
        <taxon>Biomphalaria</taxon>
    </lineage>
</organism>
<reference evidence="2" key="1">
    <citation type="submission" date="2020-05" db="UniProtKB">
        <authorList>
            <consortium name="EnsemblMetazoa"/>
        </authorList>
    </citation>
    <scope>IDENTIFICATION</scope>
    <source>
        <strain evidence="2">BB02</strain>
    </source>
</reference>
<evidence type="ECO:0000259" key="1">
    <source>
        <dbReference type="PROSITE" id="PS50853"/>
    </source>
</evidence>
<dbReference type="EnsemblMetazoa" id="BGLB033839-RA">
    <property type="protein sequence ID" value="BGLB033839-PA"/>
    <property type="gene ID" value="BGLB033839"/>
</dbReference>
<dbReference type="InterPro" id="IPR013783">
    <property type="entry name" value="Ig-like_fold"/>
</dbReference>
<dbReference type="InterPro" id="IPR036116">
    <property type="entry name" value="FN3_sf"/>
</dbReference>
<dbReference type="Pfam" id="PF00041">
    <property type="entry name" value="fn3"/>
    <property type="match status" value="1"/>
</dbReference>
<evidence type="ECO:0000313" key="2">
    <source>
        <dbReference type="EnsemblMetazoa" id="BGLB033839-PA"/>
    </source>
</evidence>